<dbReference type="RefSeq" id="WP_019379915.1">
    <property type="nucleotide sequence ID" value="NZ_CP015507.1"/>
</dbReference>
<evidence type="ECO:0000256" key="3">
    <source>
        <dbReference type="ARBA" id="ARBA00022692"/>
    </source>
</evidence>
<accession>A0A161JV73</accession>
<evidence type="ECO:0000259" key="9">
    <source>
        <dbReference type="Pfam" id="PF18967"/>
    </source>
</evidence>
<keyword evidence="10" id="KW-0614">Plasmid</keyword>
<keyword evidence="4" id="KW-0547">Nucleotide-binding</keyword>
<feature type="domain" description="Pycsar effector protein" evidence="9">
    <location>
        <begin position="10"/>
        <end position="174"/>
    </location>
</feature>
<dbReference type="InterPro" id="IPR043760">
    <property type="entry name" value="PycTM_dom"/>
</dbReference>
<evidence type="ECO:0000256" key="6">
    <source>
        <dbReference type="ARBA" id="ARBA00023118"/>
    </source>
</evidence>
<evidence type="ECO:0000256" key="5">
    <source>
        <dbReference type="ARBA" id="ARBA00022989"/>
    </source>
</evidence>
<keyword evidence="7 8" id="KW-0472">Membrane</keyword>
<keyword evidence="3 8" id="KW-0812">Transmembrane</keyword>
<geneLocation type="plasmid" evidence="11">
    <name>pbo1</name>
</geneLocation>
<name>A0A161JV73_9BACI</name>
<evidence type="ECO:0000313" key="11">
    <source>
        <dbReference type="Proteomes" id="UP000077856"/>
    </source>
</evidence>
<feature type="transmembrane region" description="Helical" evidence="8">
    <location>
        <begin position="67"/>
        <end position="91"/>
    </location>
</feature>
<reference evidence="10 11" key="1">
    <citation type="submission" date="2016-04" db="EMBL/GenBank/DDBJ databases">
        <title>Complete genome sequence of Bacillus oceanisediminis strain 2691.</title>
        <authorList>
            <person name="Jeong H."/>
            <person name="Kim H.J."/>
            <person name="Lee D.-W."/>
        </authorList>
    </citation>
    <scope>NUCLEOTIDE SEQUENCE [LARGE SCALE GENOMIC DNA]</scope>
    <source>
        <strain evidence="10 11">2691</strain>
        <plasmid evidence="11">pbo1</plasmid>
    </source>
</reference>
<evidence type="ECO:0000256" key="8">
    <source>
        <dbReference type="SAM" id="Phobius"/>
    </source>
</evidence>
<feature type="transmembrane region" description="Helical" evidence="8">
    <location>
        <begin position="21"/>
        <end position="40"/>
    </location>
</feature>
<dbReference type="EMBL" id="CP015507">
    <property type="protein sequence ID" value="AND43191.1"/>
    <property type="molecule type" value="Genomic_DNA"/>
</dbReference>
<protein>
    <recommendedName>
        <fullName evidence="9">Pycsar effector protein domain-containing protein</fullName>
    </recommendedName>
</protein>
<keyword evidence="5 8" id="KW-1133">Transmembrane helix</keyword>
<dbReference type="AlphaFoldDB" id="A0A161JV73"/>
<evidence type="ECO:0000256" key="7">
    <source>
        <dbReference type="ARBA" id="ARBA00023136"/>
    </source>
</evidence>
<comment type="subcellular location">
    <subcellularLocation>
        <location evidence="1">Cell membrane</location>
    </subcellularLocation>
</comment>
<evidence type="ECO:0000256" key="1">
    <source>
        <dbReference type="ARBA" id="ARBA00004236"/>
    </source>
</evidence>
<keyword evidence="2" id="KW-1003">Cell membrane</keyword>
<keyword evidence="6" id="KW-0051">Antiviral defense</keyword>
<gene>
    <name evidence="10" type="ORF">A361_28945</name>
</gene>
<dbReference type="KEGG" id="bon:A361_28945"/>
<evidence type="ECO:0000256" key="4">
    <source>
        <dbReference type="ARBA" id="ARBA00022741"/>
    </source>
</evidence>
<proteinExistence type="predicted"/>
<evidence type="ECO:0000256" key="2">
    <source>
        <dbReference type="ARBA" id="ARBA00022475"/>
    </source>
</evidence>
<evidence type="ECO:0000313" key="10">
    <source>
        <dbReference type="EMBL" id="AND43191.1"/>
    </source>
</evidence>
<dbReference type="Pfam" id="PF18967">
    <property type="entry name" value="PycTM"/>
    <property type="match status" value="1"/>
</dbReference>
<dbReference type="Proteomes" id="UP000077856">
    <property type="component" value="Plasmid pBO1"/>
</dbReference>
<organism evidence="10 11">
    <name type="scientific">Cytobacillus oceanisediminis 2691</name>
    <dbReference type="NCBI Taxonomy" id="1196031"/>
    <lineage>
        <taxon>Bacteria</taxon>
        <taxon>Bacillati</taxon>
        <taxon>Bacillota</taxon>
        <taxon>Bacilli</taxon>
        <taxon>Bacillales</taxon>
        <taxon>Bacillaceae</taxon>
        <taxon>Cytobacillus</taxon>
    </lineage>
</organism>
<sequence>MLSKEDLELEYQRIAFWINNMDTKISFALGATGVLIGFIFSNEDFSKTLENHSKTLQLWNESSIKSAVFFVLFGLTIILLVAAMWCFLNGLKAKINPRKYKQPHMVSSSNIFWGDISKHNYFSYKYRMDNSESNDWVKDMQTQIYINSCICAQKAKFYNIGIFCLKSALIGFLIYHIWMWFFL</sequence>
<feature type="transmembrane region" description="Helical" evidence="8">
    <location>
        <begin position="157"/>
        <end position="181"/>
    </location>
</feature>